<evidence type="ECO:0000256" key="1">
    <source>
        <dbReference type="SAM" id="MobiDB-lite"/>
    </source>
</evidence>
<feature type="compositionally biased region" description="Basic and acidic residues" evidence="1">
    <location>
        <begin position="44"/>
        <end position="58"/>
    </location>
</feature>
<organism evidence="2 3">
    <name type="scientific">Streptomyces glaucescens</name>
    <dbReference type="NCBI Taxonomy" id="1907"/>
    <lineage>
        <taxon>Bacteria</taxon>
        <taxon>Bacillati</taxon>
        <taxon>Actinomycetota</taxon>
        <taxon>Actinomycetes</taxon>
        <taxon>Kitasatosporales</taxon>
        <taxon>Streptomycetaceae</taxon>
        <taxon>Streptomyces</taxon>
    </lineage>
</organism>
<reference evidence="3" key="1">
    <citation type="journal article" date="2015" name="J. Biotechnol.">
        <title>Complete genome sequence of the actinobacterium Streptomyces glaucescens GLA.O (DSM 40922) consisting of a linear chromosome and one linear plasmid.</title>
        <authorList>
            <person name="Ortseifen V."/>
            <person name="Winkler A."/>
            <person name="Albersmeier A."/>
            <person name="Wendler S."/>
            <person name="Puhler A."/>
            <person name="Kalinowski J."/>
            <person name="Ruckert C."/>
        </authorList>
    </citation>
    <scope>NUCLEOTIDE SEQUENCE [LARGE SCALE GENOMIC DNA]</scope>
    <source>
        <strain evidence="3">DSM 40922 / GLA O</strain>
    </source>
</reference>
<gene>
    <name evidence="2" type="ORF">SGLAU_05345</name>
</gene>
<dbReference type="HOGENOM" id="CLU_108047_0_0_11"/>
<dbReference type="STRING" id="1907.SGLAU_05345"/>
<keyword evidence="3" id="KW-1185">Reference proteome</keyword>
<dbReference type="AlphaFoldDB" id="A0A089YTX4"/>
<evidence type="ECO:0000313" key="3">
    <source>
        <dbReference type="Proteomes" id="UP000029482"/>
    </source>
</evidence>
<protein>
    <submittedName>
        <fullName evidence="2">Uncharacterized protein</fullName>
    </submittedName>
</protein>
<feature type="region of interest" description="Disordered" evidence="1">
    <location>
        <begin position="1"/>
        <end position="114"/>
    </location>
</feature>
<name>A0A089YTX4_STRGA</name>
<evidence type="ECO:0000313" key="2">
    <source>
        <dbReference type="EMBL" id="AIR97095.1"/>
    </source>
</evidence>
<dbReference type="EMBL" id="CP009438">
    <property type="protein sequence ID" value="AIR97095.1"/>
    <property type="molecule type" value="Genomic_DNA"/>
</dbReference>
<dbReference type="Proteomes" id="UP000029482">
    <property type="component" value="Chromosome"/>
</dbReference>
<sequence length="114" mass="12375">MQAPAREALERVGPSRQRERSAPEPTAPAASAPPAPSAAPPARSRPEPWRPRRPESRPSRQPRAVVPGLPESARRNVTQQLPQRGPDVCALGRAFGGWRPGSPESRICDTTYGR</sequence>
<proteinExistence type="predicted"/>
<accession>A0A089YTX4</accession>
<dbReference type="KEGG" id="sgu:SGLAU_05345"/>